<sequence length="145" mass="15187">MAIVLGLDAILMRGPAGSTGSTEVKNVKDLTLNLESGEADVTTRATKGWRASVATLKEASLEFNILYDTEDEDYNAFADAYFNNTPMALFVTDGNGTGLDADFSITGFSIEQPLEEALSVSVTAKPTASERAPQWTKGSGGGVGG</sequence>
<evidence type="ECO:0000256" key="1">
    <source>
        <dbReference type="SAM" id="MobiDB-lite"/>
    </source>
</evidence>
<evidence type="ECO:0000313" key="3">
    <source>
        <dbReference type="Proteomes" id="UP000435649"/>
    </source>
</evidence>
<name>A0A844G6B1_9BACT</name>
<comment type="caution">
    <text evidence="2">The sequence shown here is derived from an EMBL/GenBank/DDBJ whole genome shotgun (WGS) entry which is preliminary data.</text>
</comment>
<evidence type="ECO:0000313" key="2">
    <source>
        <dbReference type="EMBL" id="MST99367.1"/>
    </source>
</evidence>
<proteinExistence type="predicted"/>
<dbReference type="RefSeq" id="WP_154420563.1">
    <property type="nucleotide sequence ID" value="NZ_VUNS01000035.1"/>
</dbReference>
<feature type="region of interest" description="Disordered" evidence="1">
    <location>
        <begin position="123"/>
        <end position="145"/>
    </location>
</feature>
<dbReference type="AlphaFoldDB" id="A0A844G6B1"/>
<protein>
    <submittedName>
        <fullName evidence="2">Uncharacterized protein</fullName>
    </submittedName>
</protein>
<keyword evidence="3" id="KW-1185">Reference proteome</keyword>
<dbReference type="Proteomes" id="UP000435649">
    <property type="component" value="Unassembled WGS sequence"/>
</dbReference>
<dbReference type="EMBL" id="VUNS01000035">
    <property type="protein sequence ID" value="MST99367.1"/>
    <property type="molecule type" value="Genomic_DNA"/>
</dbReference>
<organism evidence="2 3">
    <name type="scientific">Victivallis lenta</name>
    <dbReference type="NCBI Taxonomy" id="2606640"/>
    <lineage>
        <taxon>Bacteria</taxon>
        <taxon>Pseudomonadati</taxon>
        <taxon>Lentisphaerota</taxon>
        <taxon>Lentisphaeria</taxon>
        <taxon>Victivallales</taxon>
        <taxon>Victivallaceae</taxon>
        <taxon>Victivallis</taxon>
    </lineage>
</organism>
<dbReference type="Pfam" id="PF06199">
    <property type="entry name" value="Phage_tail_2"/>
    <property type="match status" value="1"/>
</dbReference>
<dbReference type="Gene3D" id="4.10.410.40">
    <property type="match status" value="1"/>
</dbReference>
<accession>A0A844G6B1</accession>
<reference evidence="2 3" key="1">
    <citation type="submission" date="2019-08" db="EMBL/GenBank/DDBJ databases">
        <title>In-depth cultivation of the pig gut microbiome towards novel bacterial diversity and tailored functional studies.</title>
        <authorList>
            <person name="Wylensek D."/>
            <person name="Hitch T.C.A."/>
            <person name="Clavel T."/>
        </authorList>
    </citation>
    <scope>NUCLEOTIDE SEQUENCE [LARGE SCALE GENOMIC DNA]</scope>
    <source>
        <strain evidence="2 3">BBE-744-WT-12</strain>
    </source>
</reference>
<dbReference type="InterPro" id="IPR011855">
    <property type="entry name" value="Phgtail_TP901_1"/>
</dbReference>
<gene>
    <name evidence="2" type="ORF">FYJ85_20275</name>
</gene>